<feature type="compositionally biased region" description="Low complexity" evidence="1">
    <location>
        <begin position="764"/>
        <end position="774"/>
    </location>
</feature>
<dbReference type="Proteomes" id="UP001314263">
    <property type="component" value="Unassembled WGS sequence"/>
</dbReference>
<dbReference type="InterPro" id="IPR045117">
    <property type="entry name" value="ATXN2-like"/>
</dbReference>
<feature type="compositionally biased region" description="Low complexity" evidence="1">
    <location>
        <begin position="471"/>
        <end position="484"/>
    </location>
</feature>
<protein>
    <recommendedName>
        <fullName evidence="2">LsmAD domain-containing protein</fullName>
    </recommendedName>
</protein>
<dbReference type="InterPro" id="IPR009604">
    <property type="entry name" value="LsmAD_domain"/>
</dbReference>
<dbReference type="GO" id="GO:0010494">
    <property type="term" value="C:cytoplasmic stress granule"/>
    <property type="evidence" value="ECO:0007669"/>
    <property type="project" value="TreeGrafter"/>
</dbReference>
<dbReference type="Pfam" id="PF06741">
    <property type="entry name" value="LsmAD"/>
    <property type="match status" value="1"/>
</dbReference>
<feature type="compositionally biased region" description="Low complexity" evidence="1">
    <location>
        <begin position="618"/>
        <end position="652"/>
    </location>
</feature>
<feature type="region of interest" description="Disordered" evidence="1">
    <location>
        <begin position="154"/>
        <end position="175"/>
    </location>
</feature>
<gene>
    <name evidence="3" type="ORF">CVIRNUC_007510</name>
</gene>
<evidence type="ECO:0000313" key="4">
    <source>
        <dbReference type="Proteomes" id="UP001314263"/>
    </source>
</evidence>
<accession>A0AAV1IAA4</accession>
<feature type="region of interest" description="Disordered" evidence="1">
    <location>
        <begin position="218"/>
        <end position="245"/>
    </location>
</feature>
<feature type="compositionally biased region" description="Polar residues" evidence="1">
    <location>
        <begin position="544"/>
        <end position="559"/>
    </location>
</feature>
<proteinExistence type="predicted"/>
<dbReference type="GO" id="GO:0003729">
    <property type="term" value="F:mRNA binding"/>
    <property type="evidence" value="ECO:0007669"/>
    <property type="project" value="TreeGrafter"/>
</dbReference>
<dbReference type="PANTHER" id="PTHR12854:SF7">
    <property type="entry name" value="ATAXIN-2 HOMOLOG"/>
    <property type="match status" value="1"/>
</dbReference>
<feature type="compositionally biased region" description="Basic and acidic residues" evidence="1">
    <location>
        <begin position="228"/>
        <end position="240"/>
    </location>
</feature>
<organism evidence="3 4">
    <name type="scientific">Coccomyxa viridis</name>
    <dbReference type="NCBI Taxonomy" id="1274662"/>
    <lineage>
        <taxon>Eukaryota</taxon>
        <taxon>Viridiplantae</taxon>
        <taxon>Chlorophyta</taxon>
        <taxon>core chlorophytes</taxon>
        <taxon>Trebouxiophyceae</taxon>
        <taxon>Trebouxiophyceae incertae sedis</taxon>
        <taxon>Coccomyxaceae</taxon>
        <taxon>Coccomyxa</taxon>
    </lineage>
</organism>
<evidence type="ECO:0000259" key="2">
    <source>
        <dbReference type="SMART" id="SM01272"/>
    </source>
</evidence>
<feature type="region of interest" description="Disordered" evidence="1">
    <location>
        <begin position="117"/>
        <end position="142"/>
    </location>
</feature>
<feature type="compositionally biased region" description="Low complexity" evidence="1">
    <location>
        <begin position="445"/>
        <end position="463"/>
    </location>
</feature>
<feature type="compositionally biased region" description="Low complexity" evidence="1">
    <location>
        <begin position="807"/>
        <end position="830"/>
    </location>
</feature>
<feature type="domain" description="LsmAD" evidence="2">
    <location>
        <begin position="185"/>
        <end position="255"/>
    </location>
</feature>
<feature type="compositionally biased region" description="Low complexity" evidence="1">
    <location>
        <begin position="363"/>
        <end position="373"/>
    </location>
</feature>
<evidence type="ECO:0000313" key="3">
    <source>
        <dbReference type="EMBL" id="CAK0784306.1"/>
    </source>
</evidence>
<dbReference type="GO" id="GO:0034063">
    <property type="term" value="P:stress granule assembly"/>
    <property type="evidence" value="ECO:0007669"/>
    <property type="project" value="TreeGrafter"/>
</dbReference>
<sequence length="830" mass="86702">MLQSEVRPSSASAGNKKAGAHPKTIGFDAGNKSDDRMAFVAGALVGHKVTVEVASGTVYEGILHSLQPRNKTAQVRLSWAKPIKGPESASQATPVKEVVIKAEDLVQIHATEVDLSPEALTGPTNGAAAFGTDSEISKGRGGVERELTKWEPEGPMADLSLDMPAGKGGRGGGRWDQFEANRKMFKVKSTWDENLYTTKLDRTKVAISSAEADRLAREIESSSASNRHLTEERNQSRDTGEEIDEEELYSAVARGEAIGEEDNCKIDAANSATFGDMEASSAGATDGNNGAVGRGAWGNAGAGVAAVKGVHRLPELERPGKVRTQPIAVDHRKEVNNIRRELTAGGKSKDRSSPSSYGTPKGLSRSPLSSPLLQGLNLEPGQPHMLRDKDLRKEFAAFKASRDKSDRSFSHGMPGSAGSSFKGSDTHPLSPGESLQAEGTPAAGPSAPRRSFSFSSETSAAAAQPPPPSTTPSLTPPTASSRPSDSGHPPRPSASKLNPDAKAFSFNPAAKEFKPSFSAATTPAATPFGTPAATPPATPGGASVSSMSGLSGFRTSSIGSGFAPASQWLTTRGHSHTAGPLGRRGSDHGAGRMGEREQGRSRDAEAGRRGGPRERSSDSGFRSESGGSSRFSSGALPPMGSSGLPLSPSQGPLPGGFPGAAHSMGAQWMQQQYVPGQHVMPMMPQGHGSPQQGPMMPFVPRPGYGGPSAQMVPMRPGQVPQGMQFMPSGGIMFAPPPAMHGSPGMQSNPGSHPPQMYHPAMMQHGGPGMPLMPMGGPGGPRAPADGHLPGASVHSSPEQRGRAASGQHSFQGHNQHQHQHQQQQQQQHRQ</sequence>
<comment type="caution">
    <text evidence="3">The sequence shown here is derived from an EMBL/GenBank/DDBJ whole genome shotgun (WGS) entry which is preliminary data.</text>
</comment>
<dbReference type="Pfam" id="PF14438">
    <property type="entry name" value="SM-ATX"/>
    <property type="match status" value="1"/>
</dbReference>
<dbReference type="EMBL" id="CAUYUE010000010">
    <property type="protein sequence ID" value="CAK0784306.1"/>
    <property type="molecule type" value="Genomic_DNA"/>
</dbReference>
<dbReference type="AlphaFoldDB" id="A0AAV1IAA4"/>
<dbReference type="InterPro" id="IPR025852">
    <property type="entry name" value="SM_dom_ATX"/>
</dbReference>
<feature type="region of interest" description="Disordered" evidence="1">
    <location>
        <begin position="764"/>
        <end position="830"/>
    </location>
</feature>
<keyword evidence="4" id="KW-1185">Reference proteome</keyword>
<name>A0AAV1IAA4_9CHLO</name>
<feature type="compositionally biased region" description="Basic and acidic residues" evidence="1">
    <location>
        <begin position="329"/>
        <end position="352"/>
    </location>
</feature>
<evidence type="ECO:0000256" key="1">
    <source>
        <dbReference type="SAM" id="MobiDB-lite"/>
    </source>
</evidence>
<feature type="region of interest" description="Disordered" evidence="1">
    <location>
        <begin position="316"/>
        <end position="384"/>
    </location>
</feature>
<dbReference type="PANTHER" id="PTHR12854">
    <property type="entry name" value="ATAXIN 2-RELATED"/>
    <property type="match status" value="1"/>
</dbReference>
<feature type="compositionally biased region" description="Basic and acidic residues" evidence="1">
    <location>
        <begin position="584"/>
        <end position="617"/>
    </location>
</feature>
<feature type="region of interest" description="Disordered" evidence="1">
    <location>
        <begin position="1"/>
        <end position="29"/>
    </location>
</feature>
<feature type="compositionally biased region" description="Low complexity" evidence="1">
    <location>
        <begin position="515"/>
        <end position="532"/>
    </location>
</feature>
<dbReference type="SMART" id="SM01272">
    <property type="entry name" value="LsmAD"/>
    <property type="match status" value="1"/>
</dbReference>
<feature type="compositionally biased region" description="Basic and acidic residues" evidence="1">
    <location>
        <begin position="400"/>
        <end position="409"/>
    </location>
</feature>
<reference evidence="3 4" key="1">
    <citation type="submission" date="2023-10" db="EMBL/GenBank/DDBJ databases">
        <authorList>
            <person name="Maclean D."/>
            <person name="Macfadyen A."/>
        </authorList>
    </citation>
    <scope>NUCLEOTIDE SEQUENCE [LARGE SCALE GENOMIC DNA]</scope>
</reference>
<feature type="region of interest" description="Disordered" evidence="1">
    <location>
        <begin position="400"/>
        <end position="662"/>
    </location>
</feature>